<evidence type="ECO:0000313" key="3">
    <source>
        <dbReference type="Proteomes" id="UP000218385"/>
    </source>
</evidence>
<dbReference type="Pfam" id="PF24725">
    <property type="entry name" value="DUF7677"/>
    <property type="match status" value="1"/>
</dbReference>
<evidence type="ECO:0000313" key="2">
    <source>
        <dbReference type="EMBL" id="ATE78379.1"/>
    </source>
</evidence>
<feature type="domain" description="DUF7677" evidence="1">
    <location>
        <begin position="3"/>
        <end position="98"/>
    </location>
</feature>
<sequence length="105" mass="11934">MKKLSNDFSGALRTFAYFMASGTHYMLKNVEYLDVYGSEPSAIEMVFAIFANVIEMDSEGNVLNFTHAQKRATDYLRSYCDSSFKVTPPLEDWETELYGPPPLGR</sequence>
<reference evidence="2 3" key="1">
    <citation type="submission" date="2017-09" db="EMBL/GenBank/DDBJ databases">
        <title>Complete Genome sequence of Lysobacter capsici KNU-15.</title>
        <authorList>
            <person name="Kim M.-C."/>
            <person name="Yi H."/>
            <person name="Lee D.-W."/>
            <person name="Shin J.-H."/>
        </authorList>
    </citation>
    <scope>NUCLEOTIDE SEQUENCE [LARGE SCALE GENOMIC DNA]</scope>
    <source>
        <strain evidence="2 3">KNU-15</strain>
    </source>
</reference>
<evidence type="ECO:0000259" key="1">
    <source>
        <dbReference type="Pfam" id="PF24725"/>
    </source>
</evidence>
<gene>
    <name evidence="2" type="ORF">CNN82_18835</name>
</gene>
<name>A0AB33EDV3_9PSED</name>
<accession>A0AB33EDV3</accession>
<dbReference type="InterPro" id="IPR056094">
    <property type="entry name" value="DUF7677"/>
</dbReference>
<organism evidence="2 3">
    <name type="scientific">Pseudomonas frederiksbergensis</name>
    <dbReference type="NCBI Taxonomy" id="104087"/>
    <lineage>
        <taxon>Bacteria</taxon>
        <taxon>Pseudomonadati</taxon>
        <taxon>Pseudomonadota</taxon>
        <taxon>Gammaproteobacteria</taxon>
        <taxon>Pseudomonadales</taxon>
        <taxon>Pseudomonadaceae</taxon>
        <taxon>Pseudomonas</taxon>
    </lineage>
</organism>
<dbReference type="EMBL" id="CP023466">
    <property type="protein sequence ID" value="ATE78379.1"/>
    <property type="molecule type" value="Genomic_DNA"/>
</dbReference>
<protein>
    <recommendedName>
        <fullName evidence="1">DUF7677 domain-containing protein</fullName>
    </recommendedName>
</protein>
<dbReference type="AlphaFoldDB" id="A0AB33EDV3"/>
<proteinExistence type="predicted"/>
<dbReference type="RefSeq" id="WP_073638595.1">
    <property type="nucleotide sequence ID" value="NZ_CP023466.1"/>
</dbReference>
<dbReference type="Proteomes" id="UP000218385">
    <property type="component" value="Chromosome"/>
</dbReference>